<gene>
    <name evidence="1" type="ORF">LAD12857_35630</name>
</gene>
<name>A0ABQ5MA67_9FIRM</name>
<reference evidence="1 2" key="1">
    <citation type="journal article" date="2024" name="Int. J. Syst. Evol. Microbiol.">
        <title>Lacrimispora brassicae sp. nov. isolated from fermented cabbage, and proposal of Clostridium indicum Gundawar et al. 2019 and Clostridium methoxybenzovorans Mechichi et al. 1999 as heterotypic synonyms of Lacrimispora amygdalina (Parshina et al. 2003) Haas and Blanchard 2020 and Lacrimispora indolis (McClung and McCoy 1957) Haas and Blanchard 2020, respectively.</title>
        <authorList>
            <person name="Kobayashi H."/>
            <person name="Tanizawa Y."/>
            <person name="Sakamoto M."/>
            <person name="Ohkuma M."/>
            <person name="Tohno M."/>
        </authorList>
    </citation>
    <scope>NUCLEOTIDE SEQUENCE [LARGE SCALE GENOMIC DNA]</scope>
    <source>
        <strain evidence="1 2">DSM 12857</strain>
    </source>
</reference>
<keyword evidence="2" id="KW-1185">Reference proteome</keyword>
<evidence type="ECO:0000313" key="1">
    <source>
        <dbReference type="EMBL" id="GLB31640.1"/>
    </source>
</evidence>
<dbReference type="Proteomes" id="UP001419084">
    <property type="component" value="Unassembled WGS sequence"/>
</dbReference>
<evidence type="ECO:0000313" key="2">
    <source>
        <dbReference type="Proteomes" id="UP001419084"/>
    </source>
</evidence>
<comment type="caution">
    <text evidence="1">The sequence shown here is derived from an EMBL/GenBank/DDBJ whole genome shotgun (WGS) entry which is preliminary data.</text>
</comment>
<accession>A0ABQ5MA67</accession>
<proteinExistence type="predicted"/>
<dbReference type="RefSeq" id="WP_346065869.1">
    <property type="nucleotide sequence ID" value="NZ_BRPJ01000074.1"/>
</dbReference>
<organism evidence="1 2">
    <name type="scientific">Lacrimispora amygdalina</name>
    <dbReference type="NCBI Taxonomy" id="253257"/>
    <lineage>
        <taxon>Bacteria</taxon>
        <taxon>Bacillati</taxon>
        <taxon>Bacillota</taxon>
        <taxon>Clostridia</taxon>
        <taxon>Lachnospirales</taxon>
        <taxon>Lachnospiraceae</taxon>
        <taxon>Lacrimispora</taxon>
    </lineage>
</organism>
<protein>
    <recommendedName>
        <fullName evidence="3">GIY-YIG domain-containing protein</fullName>
    </recommendedName>
</protein>
<dbReference type="EMBL" id="BRPJ01000074">
    <property type="protein sequence ID" value="GLB31640.1"/>
    <property type="molecule type" value="Genomic_DNA"/>
</dbReference>
<evidence type="ECO:0008006" key="3">
    <source>
        <dbReference type="Google" id="ProtNLM"/>
    </source>
</evidence>
<sequence>MRLNIDVIQREMENLKDLRNANLLDVVDHLSDGSYRLKANIFPSSGAVYAFWWTGSSESFMAEEVNRIMRFKGPNGRNVNVEFSDEWINQIHVDGKIPLYVGKTADSLHKRLSLHLQLKTKRGLSLGEKALSEERKTTSNQVRDRIERMFLNEADIRKLMLNNIGLSYVLLDGDLESANRFYLEDKAIGELLPLFNIDIER</sequence>